<comment type="caution">
    <text evidence="4">The sequence shown here is derived from an EMBL/GenBank/DDBJ whole genome shotgun (WGS) entry which is preliminary data.</text>
</comment>
<organism evidence="4 5">
    <name type="scientific">Solirubrobacter ginsenosidimutans</name>
    <dbReference type="NCBI Taxonomy" id="490573"/>
    <lineage>
        <taxon>Bacteria</taxon>
        <taxon>Bacillati</taxon>
        <taxon>Actinomycetota</taxon>
        <taxon>Thermoleophilia</taxon>
        <taxon>Solirubrobacterales</taxon>
        <taxon>Solirubrobacteraceae</taxon>
        <taxon>Solirubrobacter</taxon>
    </lineage>
</organism>
<dbReference type="InterPro" id="IPR029058">
    <property type="entry name" value="AB_hydrolase_fold"/>
</dbReference>
<evidence type="ECO:0000259" key="3">
    <source>
        <dbReference type="PROSITE" id="PS50825"/>
    </source>
</evidence>
<dbReference type="SUPFAM" id="SSF49785">
    <property type="entry name" value="Galactose-binding domain-like"/>
    <property type="match status" value="1"/>
</dbReference>
<evidence type="ECO:0000256" key="2">
    <source>
        <dbReference type="ARBA" id="ARBA00022801"/>
    </source>
</evidence>
<dbReference type="PROSITE" id="PS50825">
    <property type="entry name" value="HYR"/>
    <property type="match status" value="1"/>
</dbReference>
<dbReference type="Pfam" id="PF08530">
    <property type="entry name" value="PepX_C"/>
    <property type="match status" value="1"/>
</dbReference>
<reference evidence="4" key="1">
    <citation type="submission" date="2022-10" db="EMBL/GenBank/DDBJ databases">
        <title>The WGS of Solirubrobacter ginsenosidimutans DSM 21036.</title>
        <authorList>
            <person name="Jiang Z."/>
        </authorList>
    </citation>
    <scope>NUCLEOTIDE SEQUENCE</scope>
    <source>
        <strain evidence="4">DSM 21036</strain>
    </source>
</reference>
<dbReference type="GO" id="GO:0008239">
    <property type="term" value="F:dipeptidyl-peptidase activity"/>
    <property type="evidence" value="ECO:0007669"/>
    <property type="project" value="InterPro"/>
</dbReference>
<dbReference type="EMBL" id="JAPDOD010000003">
    <property type="protein sequence ID" value="MDA0159732.1"/>
    <property type="molecule type" value="Genomic_DNA"/>
</dbReference>
<dbReference type="InterPro" id="IPR013736">
    <property type="entry name" value="Xaa-Pro_dipept_C"/>
</dbReference>
<gene>
    <name evidence="4" type="ORF">OM076_05620</name>
</gene>
<dbReference type="InterPro" id="IPR008979">
    <property type="entry name" value="Galactose-bd-like_sf"/>
</dbReference>
<dbReference type="Gene3D" id="3.40.50.1820">
    <property type="entry name" value="alpha/beta hydrolase"/>
    <property type="match status" value="2"/>
</dbReference>
<accession>A0A9X3MP03</accession>
<dbReference type="Proteomes" id="UP001149140">
    <property type="component" value="Unassembled WGS sequence"/>
</dbReference>
<dbReference type="NCBIfam" id="TIGR00976">
    <property type="entry name" value="CocE_NonD"/>
    <property type="match status" value="1"/>
</dbReference>
<dbReference type="Gene3D" id="2.60.120.260">
    <property type="entry name" value="Galactose-binding domain-like"/>
    <property type="match status" value="1"/>
</dbReference>
<dbReference type="Pfam" id="PF02494">
    <property type="entry name" value="HYR"/>
    <property type="match status" value="1"/>
</dbReference>
<keyword evidence="1" id="KW-0677">Repeat</keyword>
<evidence type="ECO:0000256" key="1">
    <source>
        <dbReference type="ARBA" id="ARBA00022737"/>
    </source>
</evidence>
<dbReference type="InterPro" id="IPR005674">
    <property type="entry name" value="CocE/Ser_esterase"/>
</dbReference>
<keyword evidence="5" id="KW-1185">Reference proteome</keyword>
<name>A0A9X3MP03_9ACTN</name>
<dbReference type="RefSeq" id="WP_270038502.1">
    <property type="nucleotide sequence ID" value="NZ_JAPDOD010000003.1"/>
</dbReference>
<evidence type="ECO:0000313" key="4">
    <source>
        <dbReference type="EMBL" id="MDA0159732.1"/>
    </source>
</evidence>
<sequence length="853" mass="89373">MALGTGGVAHAADPVITVGADGKTAPVFSYADAKRERVWVPNTGVDQNNDGVIDRIAIDIIRPKESGPNLKVPAIIDDSPYYTSVGRGNETQFIHTTADGVLDKFPLFYDNYFVPRGYAVILAHADGTAFSTGCPLHGGPGDVNGFKSVIDWLEGRIPGYTSSTGDTLAVADWANGKNAMIGKSYDGTFANGVAATGVDGLTTIVPISAISDWYDYSRMGGIRENTHYPHSLDNSITATQSLATLGVLPPDHRTSCTTVFNNLDLIDGDATGDINPFWNDRDYAKDVSKVKAAVFESHGINDDNVRPDQMYRWWTGLAANNVPRKLWLSLEGHVDPFDYRRDAFVDTLNRWFDYWLQGVQNGIMDQPRVDIETSADTFTQFADWPLPNTSPTNIYLGGRGAGKSGSLLLSSGGDSDSLAFTDNSLSETNAINTPNGSQANRLSFLTPKLKTDLHLSGQPIIDIQASLSTTQSNLAALLVDYGPGSHVGRGGSDGVTNTTTRTCVGDSTAADSACYLTVTKPVQTVTSWRISKGILDSSNRDSLIDGQASPVVAGQKYEFKFPVLPTEYTIPAGHQLGVILLANYSMGVAGTRGAVVTVDTKASKVILPVTGGSAAATATGAFVADTTAPTLAPIADVTANTTDLTGTNVSFSTAATDTQDAAPTVTCDKTSGSKFPIGATTVTCTATDANGNASAPQSFKVTVFDVTTANGDTTGTVPATLSLTLGTSAAFGFFTPGVTKTYESSMSANVISTAGDALLSVADPSSDNTGHLVNGAFALPQPLQARARNAANTGTPYNNVGSSASPLNLLTYSGPASNDAVTLGFSQLVNSSDPLRTGTYSKTLTFTLSTTTP</sequence>
<dbReference type="SMART" id="SM00939">
    <property type="entry name" value="PepX_C"/>
    <property type="match status" value="1"/>
</dbReference>
<keyword evidence="2 4" id="KW-0378">Hydrolase</keyword>
<proteinExistence type="predicted"/>
<dbReference type="InterPro" id="IPR003410">
    <property type="entry name" value="HYR_dom"/>
</dbReference>
<dbReference type="InterPro" id="IPR000383">
    <property type="entry name" value="Xaa-Pro-like_dom"/>
</dbReference>
<protein>
    <submittedName>
        <fullName evidence="4">CocE/NonD family hydrolase</fullName>
    </submittedName>
</protein>
<dbReference type="SUPFAM" id="SSF53474">
    <property type="entry name" value="alpha/beta-Hydrolases"/>
    <property type="match status" value="1"/>
</dbReference>
<feature type="domain" description="HYR" evidence="3">
    <location>
        <begin position="624"/>
        <end position="705"/>
    </location>
</feature>
<evidence type="ECO:0000313" key="5">
    <source>
        <dbReference type="Proteomes" id="UP001149140"/>
    </source>
</evidence>
<dbReference type="Pfam" id="PF02129">
    <property type="entry name" value="Peptidase_S15"/>
    <property type="match status" value="1"/>
</dbReference>
<dbReference type="AlphaFoldDB" id="A0A9X3MP03"/>